<dbReference type="SUPFAM" id="SSF55347">
    <property type="entry name" value="Glyceraldehyde-3-phosphate dehydrogenase-like, C-terminal domain"/>
    <property type="match status" value="1"/>
</dbReference>
<dbReference type="Pfam" id="PF01408">
    <property type="entry name" value="GFO_IDH_MocA"/>
    <property type="match status" value="1"/>
</dbReference>
<evidence type="ECO:0000256" key="1">
    <source>
        <dbReference type="ARBA" id="ARBA00023002"/>
    </source>
</evidence>
<accession>X0VNJ5</accession>
<protein>
    <submittedName>
        <fullName evidence="4">Uncharacterized protein</fullName>
    </submittedName>
</protein>
<dbReference type="SUPFAM" id="SSF51735">
    <property type="entry name" value="NAD(P)-binding Rossmann-fold domains"/>
    <property type="match status" value="1"/>
</dbReference>
<dbReference type="InterPro" id="IPR050463">
    <property type="entry name" value="Gfo/Idh/MocA_oxidrdct_glycsds"/>
</dbReference>
<dbReference type="GO" id="GO:0016491">
    <property type="term" value="F:oxidoreductase activity"/>
    <property type="evidence" value="ECO:0007669"/>
    <property type="project" value="UniProtKB-KW"/>
</dbReference>
<proteinExistence type="predicted"/>
<dbReference type="Pfam" id="PF22725">
    <property type="entry name" value="GFO_IDH_MocA_C3"/>
    <property type="match status" value="1"/>
</dbReference>
<organism evidence="4">
    <name type="scientific">marine sediment metagenome</name>
    <dbReference type="NCBI Taxonomy" id="412755"/>
    <lineage>
        <taxon>unclassified sequences</taxon>
        <taxon>metagenomes</taxon>
        <taxon>ecological metagenomes</taxon>
    </lineage>
</organism>
<dbReference type="InterPro" id="IPR036291">
    <property type="entry name" value="NAD(P)-bd_dom_sf"/>
</dbReference>
<sequence>MLRLGIVGCGKVTTMFHLKAIEEVEEVTVAAVADLDRARMEAVKRRSGADRGYTDLGELLTDPEVEAVAVNTPPRFHEETVLESMRAGRHVLCEKPLAQSIEGCTRIKEAQSDSGLVVLPVHNYAFTPCLKTALGIVRSGEIGEIRKIGLRFDNNLWSYGPKTNFRTRDAFGIVEDILPHALSVAQAFAGPIKVVEEARGWRKSYDVVDNLSLALVTEGGVRVEGSVNWT</sequence>
<feature type="domain" description="Gfo/Idh/MocA-like oxidoreductase N-terminal" evidence="2">
    <location>
        <begin position="2"/>
        <end position="118"/>
    </location>
</feature>
<feature type="domain" description="GFO/IDH/MocA-like oxidoreductase" evidence="3">
    <location>
        <begin position="133"/>
        <end position="229"/>
    </location>
</feature>
<dbReference type="PANTHER" id="PTHR43818">
    <property type="entry name" value="BCDNA.GH03377"/>
    <property type="match status" value="1"/>
</dbReference>
<dbReference type="InterPro" id="IPR000683">
    <property type="entry name" value="Gfo/Idh/MocA-like_OxRdtase_N"/>
</dbReference>
<evidence type="ECO:0000259" key="3">
    <source>
        <dbReference type="Pfam" id="PF22725"/>
    </source>
</evidence>
<dbReference type="PANTHER" id="PTHR43818:SF11">
    <property type="entry name" value="BCDNA.GH03377"/>
    <property type="match status" value="1"/>
</dbReference>
<reference evidence="4" key="1">
    <citation type="journal article" date="2014" name="Front. Microbiol.">
        <title>High frequency of phylogenetically diverse reductive dehalogenase-homologous genes in deep subseafloor sedimentary metagenomes.</title>
        <authorList>
            <person name="Kawai M."/>
            <person name="Futagami T."/>
            <person name="Toyoda A."/>
            <person name="Takaki Y."/>
            <person name="Nishi S."/>
            <person name="Hori S."/>
            <person name="Arai W."/>
            <person name="Tsubouchi T."/>
            <person name="Morono Y."/>
            <person name="Uchiyama I."/>
            <person name="Ito T."/>
            <person name="Fujiyama A."/>
            <person name="Inagaki F."/>
            <person name="Takami H."/>
        </authorList>
    </citation>
    <scope>NUCLEOTIDE SEQUENCE</scope>
    <source>
        <strain evidence="4">Expedition CK06-06</strain>
    </source>
</reference>
<dbReference type="Gene3D" id="3.30.360.10">
    <property type="entry name" value="Dihydrodipicolinate Reductase, domain 2"/>
    <property type="match status" value="1"/>
</dbReference>
<keyword evidence="1" id="KW-0560">Oxidoreductase</keyword>
<evidence type="ECO:0000259" key="2">
    <source>
        <dbReference type="Pfam" id="PF01408"/>
    </source>
</evidence>
<dbReference type="InterPro" id="IPR055170">
    <property type="entry name" value="GFO_IDH_MocA-like_dom"/>
</dbReference>
<comment type="caution">
    <text evidence="4">The sequence shown here is derived from an EMBL/GenBank/DDBJ whole genome shotgun (WGS) entry which is preliminary data.</text>
</comment>
<evidence type="ECO:0000313" key="4">
    <source>
        <dbReference type="EMBL" id="GAG02126.1"/>
    </source>
</evidence>
<dbReference type="AlphaFoldDB" id="X0VNJ5"/>
<dbReference type="GO" id="GO:0000166">
    <property type="term" value="F:nucleotide binding"/>
    <property type="evidence" value="ECO:0007669"/>
    <property type="project" value="InterPro"/>
</dbReference>
<name>X0VNJ5_9ZZZZ</name>
<gene>
    <name evidence="4" type="ORF">S01H1_36144</name>
</gene>
<dbReference type="EMBL" id="BARS01022621">
    <property type="protein sequence ID" value="GAG02126.1"/>
    <property type="molecule type" value="Genomic_DNA"/>
</dbReference>
<feature type="non-terminal residue" evidence="4">
    <location>
        <position position="230"/>
    </location>
</feature>
<dbReference type="Gene3D" id="3.40.50.720">
    <property type="entry name" value="NAD(P)-binding Rossmann-like Domain"/>
    <property type="match status" value="1"/>
</dbReference>